<feature type="compositionally biased region" description="Basic and acidic residues" evidence="1">
    <location>
        <begin position="379"/>
        <end position="419"/>
    </location>
</feature>
<evidence type="ECO:0000259" key="2">
    <source>
        <dbReference type="Pfam" id="PF20920"/>
    </source>
</evidence>
<feature type="region of interest" description="Disordered" evidence="1">
    <location>
        <begin position="442"/>
        <end position="470"/>
    </location>
</feature>
<feature type="compositionally biased region" description="Basic and acidic residues" evidence="1">
    <location>
        <begin position="236"/>
        <end position="246"/>
    </location>
</feature>
<evidence type="ECO:0000256" key="1">
    <source>
        <dbReference type="SAM" id="MobiDB-lite"/>
    </source>
</evidence>
<feature type="region of interest" description="Disordered" evidence="1">
    <location>
        <begin position="297"/>
        <end position="422"/>
    </location>
</feature>
<feature type="compositionally biased region" description="Basic and acidic residues" evidence="1">
    <location>
        <begin position="297"/>
        <end position="307"/>
    </location>
</feature>
<dbReference type="Pfam" id="PF20920">
    <property type="entry name" value="DAXX_hist_bd"/>
    <property type="match status" value="1"/>
</dbReference>
<dbReference type="InterPro" id="IPR046426">
    <property type="entry name" value="DAXX_histone-bd_sf"/>
</dbReference>
<feature type="compositionally biased region" description="Acidic residues" evidence="1">
    <location>
        <begin position="74"/>
        <end position="84"/>
    </location>
</feature>
<feature type="region of interest" description="Disordered" evidence="1">
    <location>
        <begin position="68"/>
        <end position="160"/>
    </location>
</feature>
<feature type="compositionally biased region" description="Basic and acidic residues" evidence="1">
    <location>
        <begin position="204"/>
        <end position="226"/>
    </location>
</feature>
<dbReference type="EMBL" id="OC000806">
    <property type="protein sequence ID" value="CAD7258375.1"/>
    <property type="molecule type" value="Genomic_DNA"/>
</dbReference>
<feature type="compositionally biased region" description="Basic and acidic residues" evidence="1">
    <location>
        <begin position="332"/>
        <end position="371"/>
    </location>
</feature>
<evidence type="ECO:0000313" key="3">
    <source>
        <dbReference type="EMBL" id="CAD7258375.1"/>
    </source>
</evidence>
<feature type="region of interest" description="Disordered" evidence="1">
    <location>
        <begin position="513"/>
        <end position="534"/>
    </location>
</feature>
<name>A0A7R9FXS2_TIMSH</name>
<reference evidence="3" key="1">
    <citation type="submission" date="2020-11" db="EMBL/GenBank/DDBJ databases">
        <authorList>
            <person name="Tran Van P."/>
        </authorList>
    </citation>
    <scope>NUCLEOTIDE SEQUENCE</scope>
</reference>
<organism evidence="3">
    <name type="scientific">Timema shepardi</name>
    <name type="common">Walking stick</name>
    <dbReference type="NCBI Taxonomy" id="629360"/>
    <lineage>
        <taxon>Eukaryota</taxon>
        <taxon>Metazoa</taxon>
        <taxon>Ecdysozoa</taxon>
        <taxon>Arthropoda</taxon>
        <taxon>Hexapoda</taxon>
        <taxon>Insecta</taxon>
        <taxon>Pterygota</taxon>
        <taxon>Neoptera</taxon>
        <taxon>Polyneoptera</taxon>
        <taxon>Phasmatodea</taxon>
        <taxon>Timematodea</taxon>
        <taxon>Timematoidea</taxon>
        <taxon>Timematidae</taxon>
        <taxon>Timema</taxon>
    </lineage>
</organism>
<feature type="region of interest" description="Disordered" evidence="1">
    <location>
        <begin position="174"/>
        <end position="246"/>
    </location>
</feature>
<dbReference type="InterPro" id="IPR046378">
    <property type="entry name" value="DAXX_histone-bd"/>
</dbReference>
<feature type="region of interest" description="Disordered" evidence="1">
    <location>
        <begin position="638"/>
        <end position="658"/>
    </location>
</feature>
<feature type="compositionally biased region" description="Acidic residues" evidence="1">
    <location>
        <begin position="92"/>
        <end position="114"/>
    </location>
</feature>
<feature type="compositionally biased region" description="Basic and acidic residues" evidence="1">
    <location>
        <begin position="178"/>
        <end position="196"/>
    </location>
</feature>
<protein>
    <recommendedName>
        <fullName evidence="2">Daxx histone-binding domain-containing protein</fullName>
    </recommendedName>
</protein>
<dbReference type="AlphaFoldDB" id="A0A7R9FXS2"/>
<feature type="compositionally biased region" description="Acidic residues" evidence="1">
    <location>
        <begin position="450"/>
        <end position="465"/>
    </location>
</feature>
<accession>A0A7R9FXS2</accession>
<feature type="compositionally biased region" description="Polar residues" evidence="1">
    <location>
        <begin position="115"/>
        <end position="130"/>
    </location>
</feature>
<sequence>MAREAFEIVGNELQRRRKWDDWSSVSSFLGNREDPAELDPELNAKLHRNYEEAKTKISCVINQFADQEVQGNLEPEEVADEDAEQSAGEGSGQEEEEEIKAVEEEDHNDIEDDNLPSSPINTDAESSNLESPAPVSPSKENNDTELTATEDDCNELDPSKECITESIGKKQVFLQNDLSHEDTNEELEPMRDDLSRKNTNNELELIKDDFSHENTSDELEPMKDDLSCENTSDTLEPLKDDLSHENTCDELEPIKDDISCENISDKLEPIKDDFSHENTCDELESFKDDLSCENIRDKLEPTKDNPSHENTSNKLEPIKDDLCHGNTSNELEPIKDVLCHETTSDELEPMKDNICRENTNDELKAMKDNPPHEITNNELEQRKYERSDDTTSEESEHRKDDLSHENTSDRSENKKDYISHESVTIELETSTIDVLSEDVKECNSPKDEVISEDSCLDLSSDDGEVFSEKSEDKSFKKNGLFQDNPKELSLIKEQIGWKELSLSKEKNLFENGKKKFDSSKRSRSKQLNSTKGIEELSEDSCDELEVVNRHRTSTPVNVVISVDPRHLAPVSPPVWEEYFPPKSPSPTLDVSETCLDVSSFVAGRNTYSTAHSNLNPPVIGSLVNCECSVLEHAATEAGSNPLTTDLTKESNKTNMATL</sequence>
<proteinExistence type="predicted"/>
<feature type="domain" description="Daxx histone-binding" evidence="2">
    <location>
        <begin position="1"/>
        <end position="65"/>
    </location>
</feature>
<dbReference type="GO" id="GO:0042393">
    <property type="term" value="F:histone binding"/>
    <property type="evidence" value="ECO:0007669"/>
    <property type="project" value="InterPro"/>
</dbReference>
<dbReference type="Gene3D" id="1.20.58.2170">
    <property type="match status" value="1"/>
</dbReference>
<gene>
    <name evidence="3" type="ORF">TSIB3V08_LOCUS2612</name>
</gene>